<comment type="caution">
    <text evidence="1">The sequence shown here is derived from an EMBL/GenBank/DDBJ whole genome shotgun (WGS) entry which is preliminary data.</text>
</comment>
<organism evidence="1 2">
    <name type="scientific">Piscirickettsia litoralis</name>
    <dbReference type="NCBI Taxonomy" id="1891921"/>
    <lineage>
        <taxon>Bacteria</taxon>
        <taxon>Pseudomonadati</taxon>
        <taxon>Pseudomonadota</taxon>
        <taxon>Gammaproteobacteria</taxon>
        <taxon>Thiotrichales</taxon>
        <taxon>Piscirickettsiaceae</taxon>
        <taxon>Piscirickettsia</taxon>
    </lineage>
</organism>
<dbReference type="RefSeq" id="WP_069312271.1">
    <property type="nucleotide sequence ID" value="NZ_MDTU01000001.1"/>
</dbReference>
<evidence type="ECO:0000313" key="1">
    <source>
        <dbReference type="EMBL" id="ODN42474.1"/>
    </source>
</evidence>
<dbReference type="EMBL" id="MDTU01000001">
    <property type="protein sequence ID" value="ODN42474.1"/>
    <property type="molecule type" value="Genomic_DNA"/>
</dbReference>
<keyword evidence="2" id="KW-1185">Reference proteome</keyword>
<accession>A0ABX3A1G8</accession>
<dbReference type="Proteomes" id="UP000094329">
    <property type="component" value="Unassembled WGS sequence"/>
</dbReference>
<evidence type="ECO:0000313" key="2">
    <source>
        <dbReference type="Proteomes" id="UP000094329"/>
    </source>
</evidence>
<name>A0ABX3A1G8_9GAMM</name>
<gene>
    <name evidence="1" type="ORF">BGC07_05450</name>
</gene>
<proteinExistence type="predicted"/>
<reference evidence="1 2" key="1">
    <citation type="submission" date="2016-08" db="EMBL/GenBank/DDBJ databases">
        <title>Draft genome sequence of Candidatus Piscirickettsia litoralis, from seawater.</title>
        <authorList>
            <person name="Wan X."/>
            <person name="Lee A.J."/>
            <person name="Hou S."/>
            <person name="Donachie S.P."/>
        </authorList>
    </citation>
    <scope>NUCLEOTIDE SEQUENCE [LARGE SCALE GENOMIC DNA]</scope>
    <source>
        <strain evidence="1 2">Y2</strain>
    </source>
</reference>
<protein>
    <submittedName>
        <fullName evidence="1">Uncharacterized protein</fullName>
    </submittedName>
</protein>
<sequence length="96" mass="11467">MRTAYMYKYELLNKLRDTFGFDNEIDYNHCVAKLLHLSDYNENHLLFIPDDKLQEHFQSLNKKRTRKNLLEPVNNFDIQTSLYLSIKGLLERAKSA</sequence>